<protein>
    <submittedName>
        <fullName evidence="1">Uncharacterized protein</fullName>
    </submittedName>
</protein>
<dbReference type="EMBL" id="HBUF01208178">
    <property type="protein sequence ID" value="CAG6664588.1"/>
    <property type="molecule type" value="Transcribed_RNA"/>
</dbReference>
<dbReference type="EMBL" id="HBUF01129121">
    <property type="protein sequence ID" value="CAG6643806.1"/>
    <property type="molecule type" value="Transcribed_RNA"/>
</dbReference>
<reference evidence="1" key="1">
    <citation type="submission" date="2021-05" db="EMBL/GenBank/DDBJ databases">
        <authorList>
            <person name="Alioto T."/>
            <person name="Alioto T."/>
            <person name="Gomez Garrido J."/>
        </authorList>
    </citation>
    <scope>NUCLEOTIDE SEQUENCE</scope>
</reference>
<organism evidence="1">
    <name type="scientific">Cacopsylla melanoneura</name>
    <dbReference type="NCBI Taxonomy" id="428564"/>
    <lineage>
        <taxon>Eukaryota</taxon>
        <taxon>Metazoa</taxon>
        <taxon>Ecdysozoa</taxon>
        <taxon>Arthropoda</taxon>
        <taxon>Hexapoda</taxon>
        <taxon>Insecta</taxon>
        <taxon>Pterygota</taxon>
        <taxon>Neoptera</taxon>
        <taxon>Paraneoptera</taxon>
        <taxon>Hemiptera</taxon>
        <taxon>Sternorrhyncha</taxon>
        <taxon>Psylloidea</taxon>
        <taxon>Psyllidae</taxon>
        <taxon>Psyllinae</taxon>
        <taxon>Cacopsylla</taxon>
    </lineage>
</organism>
<dbReference type="EMBL" id="HBUF01129122">
    <property type="protein sequence ID" value="CAG6643808.1"/>
    <property type="molecule type" value="Transcribed_RNA"/>
</dbReference>
<sequence length="103" mass="11965">MEPVILFPKLLKSPTDSFYHTQGSITKSYGDRMQMRHSLKRRKPSTLKLVPSNSLCSRNTLPMFRTILQTFSRSSSLMPFESTVYFLLELRTLLLTSKNSIQY</sequence>
<evidence type="ECO:0000313" key="1">
    <source>
        <dbReference type="EMBL" id="CAG6643808.1"/>
    </source>
</evidence>
<dbReference type="AlphaFoldDB" id="A0A8D8R3N3"/>
<accession>A0A8D8R3N3</accession>
<name>A0A8D8R3N3_9HEMI</name>
<proteinExistence type="predicted"/>